<evidence type="ECO:0000313" key="1">
    <source>
        <dbReference type="EMBL" id="EHM44435.1"/>
    </source>
</evidence>
<dbReference type="HOGENOM" id="CLU_3290473_0_0_6"/>
<accession>G9Y4M2</accession>
<evidence type="ECO:0000313" key="2">
    <source>
        <dbReference type="Proteomes" id="UP000005959"/>
    </source>
</evidence>
<gene>
    <name evidence="1" type="ORF">HMPREF0454_01505</name>
</gene>
<name>G9Y4M2_HAFAL</name>
<dbReference type="Proteomes" id="UP000005959">
    <property type="component" value="Unassembled WGS sequence"/>
</dbReference>
<dbReference type="AlphaFoldDB" id="G9Y4M2"/>
<dbReference type="EMBL" id="AGCI01000029">
    <property type="protein sequence ID" value="EHM44435.1"/>
    <property type="molecule type" value="Genomic_DNA"/>
</dbReference>
<comment type="caution">
    <text evidence="1">The sequence shown here is derived from an EMBL/GenBank/DDBJ whole genome shotgun (WGS) entry which is preliminary data.</text>
</comment>
<proteinExistence type="predicted"/>
<sequence length="40" mass="4773">MIFVSLIIFIFLLLVLPVADKKQTLERSKVLNWMLRRLDV</sequence>
<organism evidence="1 2">
    <name type="scientific">Hafnia alvei ATCC 51873</name>
    <dbReference type="NCBI Taxonomy" id="1002364"/>
    <lineage>
        <taxon>Bacteria</taxon>
        <taxon>Pseudomonadati</taxon>
        <taxon>Pseudomonadota</taxon>
        <taxon>Gammaproteobacteria</taxon>
        <taxon>Enterobacterales</taxon>
        <taxon>Hafniaceae</taxon>
        <taxon>Hafnia</taxon>
    </lineage>
</organism>
<reference evidence="1 2" key="1">
    <citation type="submission" date="2011-08" db="EMBL/GenBank/DDBJ databases">
        <authorList>
            <person name="Weinstock G."/>
            <person name="Sodergren E."/>
            <person name="Clifton S."/>
            <person name="Fulton L."/>
            <person name="Fulton B."/>
            <person name="Courtney L."/>
            <person name="Fronick C."/>
            <person name="Harrison M."/>
            <person name="Strong C."/>
            <person name="Farmer C."/>
            <person name="Delahaunty K."/>
            <person name="Markovic C."/>
            <person name="Hall O."/>
            <person name="Minx P."/>
            <person name="Tomlinson C."/>
            <person name="Mitreva M."/>
            <person name="Hou S."/>
            <person name="Chen J."/>
            <person name="Wollam A."/>
            <person name="Pepin K.H."/>
            <person name="Johnson M."/>
            <person name="Bhonagiri V."/>
            <person name="Zhang X."/>
            <person name="Suruliraj S."/>
            <person name="Warren W."/>
            <person name="Chinwalla A."/>
            <person name="Mardis E.R."/>
            <person name="Wilson R.K."/>
        </authorList>
    </citation>
    <scope>NUCLEOTIDE SEQUENCE [LARGE SCALE GENOMIC DNA]</scope>
    <source>
        <strain evidence="1 2">ATCC 51873</strain>
    </source>
</reference>
<protein>
    <submittedName>
        <fullName evidence="1">Uncharacterized protein</fullName>
    </submittedName>
</protein>